<evidence type="ECO:0000256" key="15">
    <source>
        <dbReference type="ARBA" id="ARBA00034617"/>
    </source>
</evidence>
<comment type="cofactor">
    <cofactor evidence="1">
        <name>Mg(2+)</name>
        <dbReference type="ChEBI" id="CHEBI:18420"/>
    </cofactor>
</comment>
<dbReference type="InterPro" id="IPR004589">
    <property type="entry name" value="DNA_helicase_ATP-dep_RecQ"/>
</dbReference>
<dbReference type="GO" id="GO:0043138">
    <property type="term" value="F:3'-5' DNA helicase activity"/>
    <property type="evidence" value="ECO:0007669"/>
    <property type="project" value="UniProtKB-EC"/>
</dbReference>
<dbReference type="GO" id="GO:0030894">
    <property type="term" value="C:replisome"/>
    <property type="evidence" value="ECO:0007669"/>
    <property type="project" value="TreeGrafter"/>
</dbReference>
<keyword evidence="21" id="KW-1185">Reference proteome</keyword>
<keyword evidence="4" id="KW-0479">Metal-binding</keyword>
<dbReference type="InterPro" id="IPR002121">
    <property type="entry name" value="HRDC_dom"/>
</dbReference>
<keyword evidence="7" id="KW-0378">Hydrolase</keyword>
<dbReference type="InterPro" id="IPR044876">
    <property type="entry name" value="HRDC_dom_sf"/>
</dbReference>
<sequence length="709" mass="79760">MVQAQMQRATEVLQHQYGYDAFREGQSRIIEHVFSQKDALVVMPTGGGKSLCYQIPAVVLEGITLVVSPLISLMKDQVDAVRALGIAATYINSSLSRQEVYARFTAMMSGEYQMVYVAPERLHDPQFQAILQKKPLSLIAIDEAHCLSQWGHDFRPSYLAMAEWIKHHPHRPTVLALTATATPEVANDICDRLGIPVDNQYCTGFARENLTFKVVKGARKQTYIRQYVEARQSQAGIVYVSTRKEAEALYQFLSKYTRATLYHGGLSEDARRAHQEAFIYDQADVMIATNAFGMGIDKANVRYVLHANMPGTIEAYYQEAGRAGRDGEPSECVLLFQPQDVQTQRFFIEQRDTEDEQKKAHDFDKLQVMSRFCHTEQCLSQFMRSYFGEEDAPTCGRCSNCVREGEQVERTTEAQMVLSCIVRMKERFGKTVVAQVLTGSRNQKILTMNLHKLPTYGLMKDYGAKDVQAFIDFLAAEEYVGLTNDAYPTLRILPRGAAVLKKEETVFQYVDKAPAPVADEDPIFIALRAHRKALATEKGIPPYLIFSDKTLKEMSRLLPQTYEAFGEISGVGAQKLEQYGDSFLAVLNQFDAADTMKASEPPDTLQRPKKVQRANVEEIICHYQAGKSFTDIAEAVQVTAQTVVKHLIQAEKQGEITGLLARIDPEKQAKIMAASTKVESQYLKPIKEQLPETITYDEIRIVMALSETP</sequence>
<dbReference type="InterPro" id="IPR010997">
    <property type="entry name" value="HRDC-like_sf"/>
</dbReference>
<dbReference type="InterPro" id="IPR036388">
    <property type="entry name" value="WH-like_DNA-bd_sf"/>
</dbReference>
<name>A0A1G6H7I0_9BACI</name>
<evidence type="ECO:0000256" key="7">
    <source>
        <dbReference type="ARBA" id="ARBA00022801"/>
    </source>
</evidence>
<dbReference type="PANTHER" id="PTHR13710:SF105">
    <property type="entry name" value="ATP-DEPENDENT DNA HELICASE Q1"/>
    <property type="match status" value="1"/>
</dbReference>
<dbReference type="GO" id="GO:0046872">
    <property type="term" value="F:metal ion binding"/>
    <property type="evidence" value="ECO:0007669"/>
    <property type="project" value="UniProtKB-KW"/>
</dbReference>
<dbReference type="InterPro" id="IPR036390">
    <property type="entry name" value="WH_DNA-bd_sf"/>
</dbReference>
<comment type="cofactor">
    <cofactor evidence="2">
        <name>Zn(2+)</name>
        <dbReference type="ChEBI" id="CHEBI:29105"/>
    </cofactor>
</comment>
<dbReference type="InterPro" id="IPR014001">
    <property type="entry name" value="Helicase_ATP-bd"/>
</dbReference>
<dbReference type="GO" id="GO:0006260">
    <property type="term" value="P:DNA replication"/>
    <property type="evidence" value="ECO:0007669"/>
    <property type="project" value="InterPro"/>
</dbReference>
<dbReference type="InterPro" id="IPR032284">
    <property type="entry name" value="RecQ_Zn-bd"/>
</dbReference>
<feature type="domain" description="Helicase ATP-binding" evidence="18">
    <location>
        <begin position="30"/>
        <end position="199"/>
    </location>
</feature>
<dbReference type="FunFam" id="3.40.50.300:FF:000296">
    <property type="entry name" value="ATP-dependent DNA helicase RecQ"/>
    <property type="match status" value="1"/>
</dbReference>
<dbReference type="PROSITE" id="PS51194">
    <property type="entry name" value="HELICASE_CTER"/>
    <property type="match status" value="1"/>
</dbReference>
<dbReference type="NCBIfam" id="TIGR01389">
    <property type="entry name" value="recQ"/>
    <property type="match status" value="1"/>
</dbReference>
<dbReference type="InterPro" id="IPR029491">
    <property type="entry name" value="Helicase_HTH"/>
</dbReference>
<keyword evidence="8 20" id="KW-0347">Helicase</keyword>
<dbReference type="SMART" id="SM00490">
    <property type="entry name" value="HELICc"/>
    <property type="match status" value="1"/>
</dbReference>
<evidence type="ECO:0000259" key="18">
    <source>
        <dbReference type="PROSITE" id="PS51192"/>
    </source>
</evidence>
<evidence type="ECO:0000256" key="14">
    <source>
        <dbReference type="ARBA" id="ARBA00023235"/>
    </source>
</evidence>
<evidence type="ECO:0000313" key="21">
    <source>
        <dbReference type="Proteomes" id="UP000242662"/>
    </source>
</evidence>
<evidence type="ECO:0000256" key="3">
    <source>
        <dbReference type="ARBA" id="ARBA00005446"/>
    </source>
</evidence>
<dbReference type="PROSITE" id="PS50967">
    <property type="entry name" value="HRDC"/>
    <property type="match status" value="1"/>
</dbReference>
<dbReference type="InterPro" id="IPR001650">
    <property type="entry name" value="Helicase_C-like"/>
</dbReference>
<comment type="catalytic activity">
    <reaction evidence="15">
        <text>Couples ATP hydrolysis with the unwinding of duplex DNA by translocating in the 3'-5' direction.</text>
        <dbReference type="EC" id="5.6.2.4"/>
    </reaction>
</comment>
<dbReference type="Gene3D" id="3.40.50.300">
    <property type="entry name" value="P-loop containing nucleotide triphosphate hydrolases"/>
    <property type="match status" value="2"/>
</dbReference>
<feature type="domain" description="HRDC" evidence="17">
    <location>
        <begin position="517"/>
        <end position="597"/>
    </location>
</feature>
<protein>
    <recommendedName>
        <fullName evidence="16">DNA helicase RecQ</fullName>
        <ecNumber evidence="16">5.6.2.4</ecNumber>
    </recommendedName>
</protein>
<keyword evidence="5" id="KW-0547">Nucleotide-binding</keyword>
<dbReference type="NCBIfam" id="TIGR00614">
    <property type="entry name" value="recQ_fam"/>
    <property type="match status" value="1"/>
</dbReference>
<proteinExistence type="inferred from homology"/>
<evidence type="ECO:0000256" key="13">
    <source>
        <dbReference type="ARBA" id="ARBA00023204"/>
    </source>
</evidence>
<evidence type="ECO:0000259" key="19">
    <source>
        <dbReference type="PROSITE" id="PS51194"/>
    </source>
</evidence>
<gene>
    <name evidence="20" type="ORF">SAMN05421737_1034</name>
</gene>
<evidence type="ECO:0000256" key="1">
    <source>
        <dbReference type="ARBA" id="ARBA00001946"/>
    </source>
</evidence>
<evidence type="ECO:0000256" key="4">
    <source>
        <dbReference type="ARBA" id="ARBA00022723"/>
    </source>
</evidence>
<evidence type="ECO:0000256" key="10">
    <source>
        <dbReference type="ARBA" id="ARBA00022840"/>
    </source>
</evidence>
<dbReference type="Gene3D" id="1.10.10.10">
    <property type="entry name" value="Winged helix-like DNA-binding domain superfamily/Winged helix DNA-binding domain"/>
    <property type="match status" value="1"/>
</dbReference>
<dbReference type="SUPFAM" id="SSF47819">
    <property type="entry name" value="HRDC-like"/>
    <property type="match status" value="1"/>
</dbReference>
<dbReference type="SMART" id="SM00487">
    <property type="entry name" value="DEXDc"/>
    <property type="match status" value="1"/>
</dbReference>
<dbReference type="EMBL" id="FMYM01000003">
    <property type="protein sequence ID" value="SDB89905.1"/>
    <property type="molecule type" value="Genomic_DNA"/>
</dbReference>
<reference evidence="21" key="1">
    <citation type="submission" date="2016-09" db="EMBL/GenBank/DDBJ databases">
        <authorList>
            <person name="Varghese N."/>
            <person name="Submissions S."/>
        </authorList>
    </citation>
    <scope>NUCLEOTIDE SEQUENCE [LARGE SCALE GENOMIC DNA]</scope>
    <source>
        <strain evidence="21">25nlg</strain>
    </source>
</reference>
<dbReference type="AlphaFoldDB" id="A0A1G6H7I0"/>
<evidence type="ECO:0000256" key="9">
    <source>
        <dbReference type="ARBA" id="ARBA00022833"/>
    </source>
</evidence>
<dbReference type="InterPro" id="IPR011545">
    <property type="entry name" value="DEAD/DEAH_box_helicase_dom"/>
</dbReference>
<dbReference type="CDD" id="cd17920">
    <property type="entry name" value="DEXHc_RecQ"/>
    <property type="match status" value="1"/>
</dbReference>
<dbReference type="GO" id="GO:0043590">
    <property type="term" value="C:bacterial nucleoid"/>
    <property type="evidence" value="ECO:0007669"/>
    <property type="project" value="TreeGrafter"/>
</dbReference>
<keyword evidence="6" id="KW-0227">DNA damage</keyword>
<evidence type="ECO:0000256" key="11">
    <source>
        <dbReference type="ARBA" id="ARBA00023125"/>
    </source>
</evidence>
<dbReference type="Pfam" id="PF16124">
    <property type="entry name" value="RecQ_Zn_bind"/>
    <property type="match status" value="1"/>
</dbReference>
<keyword evidence="13" id="KW-0234">DNA repair</keyword>
<dbReference type="Gene3D" id="1.10.150.80">
    <property type="entry name" value="HRDC domain"/>
    <property type="match status" value="1"/>
</dbReference>
<dbReference type="GO" id="GO:0003677">
    <property type="term" value="F:DNA binding"/>
    <property type="evidence" value="ECO:0007669"/>
    <property type="project" value="UniProtKB-KW"/>
</dbReference>
<dbReference type="GO" id="GO:0009432">
    <property type="term" value="P:SOS response"/>
    <property type="evidence" value="ECO:0007669"/>
    <property type="project" value="UniProtKB-UniRule"/>
</dbReference>
<dbReference type="SUPFAM" id="SSF46785">
    <property type="entry name" value="Winged helix' DNA-binding domain"/>
    <property type="match status" value="1"/>
</dbReference>
<evidence type="ECO:0000256" key="8">
    <source>
        <dbReference type="ARBA" id="ARBA00022806"/>
    </source>
</evidence>
<evidence type="ECO:0000256" key="2">
    <source>
        <dbReference type="ARBA" id="ARBA00001947"/>
    </source>
</evidence>
<dbReference type="Pfam" id="PF00270">
    <property type="entry name" value="DEAD"/>
    <property type="match status" value="1"/>
</dbReference>
<dbReference type="GO" id="GO:0006310">
    <property type="term" value="P:DNA recombination"/>
    <property type="evidence" value="ECO:0007669"/>
    <property type="project" value="UniProtKB-UniRule"/>
</dbReference>
<dbReference type="RefSeq" id="WP_245701035.1">
    <property type="nucleotide sequence ID" value="NZ_FMYM01000003.1"/>
</dbReference>
<dbReference type="EC" id="5.6.2.4" evidence="16"/>
<feature type="domain" description="Helicase C-terminal" evidence="19">
    <location>
        <begin position="223"/>
        <end position="366"/>
    </location>
</feature>
<dbReference type="GO" id="GO:0005737">
    <property type="term" value="C:cytoplasm"/>
    <property type="evidence" value="ECO:0007669"/>
    <property type="project" value="TreeGrafter"/>
</dbReference>
<organism evidence="20 21">
    <name type="scientific">Shouchella lonarensis</name>
    <dbReference type="NCBI Taxonomy" id="1464122"/>
    <lineage>
        <taxon>Bacteria</taxon>
        <taxon>Bacillati</taxon>
        <taxon>Bacillota</taxon>
        <taxon>Bacilli</taxon>
        <taxon>Bacillales</taxon>
        <taxon>Bacillaceae</taxon>
        <taxon>Shouchella</taxon>
    </lineage>
</organism>
<dbReference type="GO" id="GO:0006281">
    <property type="term" value="P:DNA repair"/>
    <property type="evidence" value="ECO:0007669"/>
    <property type="project" value="UniProtKB-KW"/>
</dbReference>
<keyword evidence="9" id="KW-0862">Zinc</keyword>
<dbReference type="InterPro" id="IPR006293">
    <property type="entry name" value="DNA_helicase_ATP-dep_RecQ_bac"/>
</dbReference>
<evidence type="ECO:0000259" key="17">
    <source>
        <dbReference type="PROSITE" id="PS50967"/>
    </source>
</evidence>
<evidence type="ECO:0000256" key="6">
    <source>
        <dbReference type="ARBA" id="ARBA00022763"/>
    </source>
</evidence>
<keyword evidence="10" id="KW-0067">ATP-binding</keyword>
<dbReference type="InterPro" id="IPR018982">
    <property type="entry name" value="RQC_domain"/>
</dbReference>
<dbReference type="SUPFAM" id="SSF52540">
    <property type="entry name" value="P-loop containing nucleoside triphosphate hydrolases"/>
    <property type="match status" value="1"/>
</dbReference>
<keyword evidence="12" id="KW-0233">DNA recombination</keyword>
<dbReference type="Pfam" id="PF14493">
    <property type="entry name" value="HTH_40"/>
    <property type="match status" value="1"/>
</dbReference>
<dbReference type="Pfam" id="PF00271">
    <property type="entry name" value="Helicase_C"/>
    <property type="match status" value="1"/>
</dbReference>
<dbReference type="GO" id="GO:0005524">
    <property type="term" value="F:ATP binding"/>
    <property type="evidence" value="ECO:0007669"/>
    <property type="project" value="UniProtKB-KW"/>
</dbReference>
<dbReference type="GO" id="GO:0009378">
    <property type="term" value="F:four-way junction helicase activity"/>
    <property type="evidence" value="ECO:0007669"/>
    <property type="project" value="TreeGrafter"/>
</dbReference>
<comment type="similarity">
    <text evidence="3">Belongs to the helicase family. RecQ subfamily.</text>
</comment>
<evidence type="ECO:0000313" key="20">
    <source>
        <dbReference type="EMBL" id="SDB89905.1"/>
    </source>
</evidence>
<dbReference type="InterPro" id="IPR027417">
    <property type="entry name" value="P-loop_NTPase"/>
</dbReference>
<dbReference type="PANTHER" id="PTHR13710">
    <property type="entry name" value="DNA HELICASE RECQ FAMILY MEMBER"/>
    <property type="match status" value="1"/>
</dbReference>
<keyword evidence="11" id="KW-0238">DNA-binding</keyword>
<dbReference type="Proteomes" id="UP000242662">
    <property type="component" value="Unassembled WGS sequence"/>
</dbReference>
<dbReference type="GO" id="GO:0016787">
    <property type="term" value="F:hydrolase activity"/>
    <property type="evidence" value="ECO:0007669"/>
    <property type="project" value="UniProtKB-KW"/>
</dbReference>
<evidence type="ECO:0000256" key="5">
    <source>
        <dbReference type="ARBA" id="ARBA00022741"/>
    </source>
</evidence>
<dbReference type="PROSITE" id="PS51192">
    <property type="entry name" value="HELICASE_ATP_BIND_1"/>
    <property type="match status" value="1"/>
</dbReference>
<accession>A0A1G6H7I0</accession>
<dbReference type="SMART" id="SM00341">
    <property type="entry name" value="HRDC"/>
    <property type="match status" value="1"/>
</dbReference>
<dbReference type="Pfam" id="PF09382">
    <property type="entry name" value="RQC"/>
    <property type="match status" value="1"/>
</dbReference>
<dbReference type="Gene3D" id="1.10.10.1390">
    <property type="entry name" value="ATP-dependent DNA helicase RecQ"/>
    <property type="match status" value="1"/>
</dbReference>
<evidence type="ECO:0000256" key="12">
    <source>
        <dbReference type="ARBA" id="ARBA00023172"/>
    </source>
</evidence>
<dbReference type="STRING" id="1464122.SAMN05421737_1034"/>
<keyword evidence="14" id="KW-0413">Isomerase</keyword>
<evidence type="ECO:0000256" key="16">
    <source>
        <dbReference type="NCBIfam" id="TIGR01389"/>
    </source>
</evidence>
<dbReference type="SMART" id="SM00956">
    <property type="entry name" value="RQC"/>
    <property type="match status" value="1"/>
</dbReference>
<dbReference type="Pfam" id="PF00570">
    <property type="entry name" value="HRDC"/>
    <property type="match status" value="1"/>
</dbReference>